<proteinExistence type="inferred from homology"/>
<name>F0Q244_PARA1</name>
<dbReference type="KEGG" id="aaa:Acav_1394"/>
<dbReference type="SUPFAM" id="SSF56214">
    <property type="entry name" value="4'-phosphopantetheinyl transferase"/>
    <property type="match status" value="2"/>
</dbReference>
<dbReference type="InterPro" id="IPR037143">
    <property type="entry name" value="4-PPantetheinyl_Trfase_dom_sf"/>
</dbReference>
<dbReference type="Gene3D" id="3.90.470.20">
    <property type="entry name" value="4'-phosphopantetheinyl transferase domain"/>
    <property type="match status" value="2"/>
</dbReference>
<feature type="domain" description="4'-phosphopantetheinyl transferase" evidence="3">
    <location>
        <begin position="124"/>
        <end position="220"/>
    </location>
</feature>
<dbReference type="GO" id="GO:0005829">
    <property type="term" value="C:cytosol"/>
    <property type="evidence" value="ECO:0007669"/>
    <property type="project" value="TreeGrafter"/>
</dbReference>
<dbReference type="Proteomes" id="UP000002482">
    <property type="component" value="Chromosome"/>
</dbReference>
<dbReference type="GeneID" id="34237184"/>
<sequence length="229" mass="24768">MIHSTTTFVTPSSDRVRFELFGSVLPHPAAQASLATQAAPAIDIAVVHLGASTLRTRAAQRNAQSRAARRVLRAMLPACPGRRAPRICKTALGAPYLEGGPDLRISIAHSGGWIACATAPSACVGIDIEQPRQRDWLAGAPWALHPAEIAWMRENPQQQSLQGLLHWCRKEALVKALGLGMHDSVPFPEIRFSPQGLLIEAPDRCGDVGAWNFHTRVLRSGAVMAAAWR</sequence>
<dbReference type="AlphaFoldDB" id="F0Q244"/>
<gene>
    <name evidence="4" type="ordered locus">Acav_1394</name>
</gene>
<keyword evidence="5" id="KW-1185">Reference proteome</keyword>
<dbReference type="GO" id="GO:0008897">
    <property type="term" value="F:holo-[acyl-carrier-protein] synthase activity"/>
    <property type="evidence" value="ECO:0007669"/>
    <property type="project" value="InterPro"/>
</dbReference>
<dbReference type="InterPro" id="IPR050559">
    <property type="entry name" value="P-Pant_transferase_sf"/>
</dbReference>
<dbReference type="InterPro" id="IPR008278">
    <property type="entry name" value="4-PPantetheinyl_Trfase_dom"/>
</dbReference>
<organism evidence="4 5">
    <name type="scientific">Paracidovorax avenae (strain ATCC 19860 / DSM 7227 / CCUG 15838 / JCM 20985 / LMG 2117 / NCPPB 1011)</name>
    <name type="common">Acidovorax avenae</name>
    <dbReference type="NCBI Taxonomy" id="643561"/>
    <lineage>
        <taxon>Bacteria</taxon>
        <taxon>Pseudomonadati</taxon>
        <taxon>Pseudomonadota</taxon>
        <taxon>Betaproteobacteria</taxon>
        <taxon>Burkholderiales</taxon>
        <taxon>Comamonadaceae</taxon>
        <taxon>Paracidovorax</taxon>
    </lineage>
</organism>
<evidence type="ECO:0000313" key="4">
    <source>
        <dbReference type="EMBL" id="ADX45316.1"/>
    </source>
</evidence>
<dbReference type="GO" id="GO:0019878">
    <property type="term" value="P:lysine biosynthetic process via aminoadipic acid"/>
    <property type="evidence" value="ECO:0007669"/>
    <property type="project" value="TreeGrafter"/>
</dbReference>
<evidence type="ECO:0000256" key="2">
    <source>
        <dbReference type="ARBA" id="ARBA00022679"/>
    </source>
</evidence>
<evidence type="ECO:0000313" key="5">
    <source>
        <dbReference type="Proteomes" id="UP000002482"/>
    </source>
</evidence>
<dbReference type="OrthoDB" id="9808281at2"/>
<reference evidence="4" key="1">
    <citation type="submission" date="2011-02" db="EMBL/GenBank/DDBJ databases">
        <title>Complete sequence of Acidovorax avenae subsp. avenae ATCC 19860.</title>
        <authorList>
            <consortium name="US DOE Joint Genome Institute"/>
            <person name="Lucas S."/>
            <person name="Copeland A."/>
            <person name="Lapidus A."/>
            <person name="Cheng J.-F."/>
            <person name="Goodwin L."/>
            <person name="Pitluck S."/>
            <person name="Chertkov O."/>
            <person name="Held B."/>
            <person name="Detter J.C."/>
            <person name="Han C."/>
            <person name="Tapia R."/>
            <person name="Land M."/>
            <person name="Hauser L."/>
            <person name="Kyrpides N."/>
            <person name="Ivanova N."/>
            <person name="Ovchinnikova G."/>
            <person name="Pagani I."/>
            <person name="Gordon S."/>
            <person name="Woyke T."/>
        </authorList>
    </citation>
    <scope>NUCLEOTIDE SEQUENCE</scope>
    <source>
        <strain evidence="4">ATCC 19860</strain>
    </source>
</reference>
<protein>
    <submittedName>
        <fullName evidence="4">4'-phosphopantetheinyl transferase</fullName>
    </submittedName>
</protein>
<evidence type="ECO:0000256" key="1">
    <source>
        <dbReference type="ARBA" id="ARBA00010990"/>
    </source>
</evidence>
<dbReference type="PANTHER" id="PTHR12215">
    <property type="entry name" value="PHOSPHOPANTETHEINE TRANSFERASE"/>
    <property type="match status" value="1"/>
</dbReference>
<dbReference type="HOGENOM" id="CLU_1207694_0_0_4"/>
<dbReference type="PANTHER" id="PTHR12215:SF10">
    <property type="entry name" value="L-AMINOADIPATE-SEMIALDEHYDE DEHYDROGENASE-PHOSPHOPANTETHEINYL TRANSFERASE"/>
    <property type="match status" value="1"/>
</dbReference>
<dbReference type="GO" id="GO:0000287">
    <property type="term" value="F:magnesium ion binding"/>
    <property type="evidence" value="ECO:0007669"/>
    <property type="project" value="InterPro"/>
</dbReference>
<dbReference type="Pfam" id="PF01648">
    <property type="entry name" value="ACPS"/>
    <property type="match status" value="1"/>
</dbReference>
<evidence type="ECO:0000259" key="3">
    <source>
        <dbReference type="Pfam" id="PF01648"/>
    </source>
</evidence>
<accession>F0Q244</accession>
<keyword evidence="2 4" id="KW-0808">Transferase</keyword>
<comment type="similarity">
    <text evidence="1">Belongs to the P-Pant transferase superfamily. Gsp/Sfp/HetI/AcpT family.</text>
</comment>
<dbReference type="EMBL" id="CP002521">
    <property type="protein sequence ID" value="ADX45316.1"/>
    <property type="molecule type" value="Genomic_DNA"/>
</dbReference>
<dbReference type="RefSeq" id="WP_013593843.1">
    <property type="nucleotide sequence ID" value="NC_015138.1"/>
</dbReference>